<dbReference type="GO" id="GO:0004029">
    <property type="term" value="F:aldehyde dehydrogenase (NAD+) activity"/>
    <property type="evidence" value="ECO:0007669"/>
    <property type="project" value="TreeGrafter"/>
</dbReference>
<name>A0A146KGC6_9EUKA</name>
<dbReference type="GO" id="GO:0005737">
    <property type="term" value="C:cytoplasm"/>
    <property type="evidence" value="ECO:0007669"/>
    <property type="project" value="TreeGrafter"/>
</dbReference>
<dbReference type="SUPFAM" id="SSF53720">
    <property type="entry name" value="ALDH-like"/>
    <property type="match status" value="1"/>
</dbReference>
<dbReference type="PANTHER" id="PTHR43570:SF16">
    <property type="entry name" value="ALDEHYDE DEHYDROGENASE TYPE III, ISOFORM Q"/>
    <property type="match status" value="1"/>
</dbReference>
<feature type="domain" description="Aldehyde dehydrogenase" evidence="6">
    <location>
        <begin position="20"/>
        <end position="437"/>
    </location>
</feature>
<feature type="active site" evidence="4">
    <location>
        <position position="207"/>
    </location>
</feature>
<dbReference type="PANTHER" id="PTHR43570">
    <property type="entry name" value="ALDEHYDE DEHYDROGENASE"/>
    <property type="match status" value="1"/>
</dbReference>
<evidence type="ECO:0000256" key="1">
    <source>
        <dbReference type="ARBA" id="ARBA00009986"/>
    </source>
</evidence>
<evidence type="ECO:0000259" key="6">
    <source>
        <dbReference type="Pfam" id="PF00171"/>
    </source>
</evidence>
<dbReference type="Pfam" id="PF00171">
    <property type="entry name" value="Aldedh"/>
    <property type="match status" value="1"/>
</dbReference>
<evidence type="ECO:0000256" key="3">
    <source>
        <dbReference type="PIRNR" id="PIRNR036492"/>
    </source>
</evidence>
<evidence type="ECO:0000256" key="4">
    <source>
        <dbReference type="PIRSR" id="PIRSR036492-1"/>
    </source>
</evidence>
<dbReference type="InterPro" id="IPR016162">
    <property type="entry name" value="Ald_DH_N"/>
</dbReference>
<dbReference type="Gene3D" id="3.40.309.10">
    <property type="entry name" value="Aldehyde Dehydrogenase, Chain A, domain 2"/>
    <property type="match status" value="1"/>
</dbReference>
<sequence>MTLLVQFDNLNATHQQRCLFPIKTRLEMLQKFKQSLKQNRDRILDALWQDLHKSRRQSEIVELLGVQHEVDYFISHLNQLSHKRKEDPCFQTSNAHVFCQPEPLGPSAIITPFNYPVNLSLTPLIGCIAAGNPACVKYSTNTPAVKEAVKQLLQDARIPNQYYFVYEGSNDFLMEQTFALIIFTGSTATGKLVYQKAASKLTKCILELGGYNPCVVEESADFEMTCSQLLLGKFTNGGQTCVSPNYVMFVGGQTKYEAFVQILKRKLNVFAQQYEHLVKVINRQKFQQLKDIVSQRQVLTMVFENQQVDNYSNELINQQQEQLLFPPTLIQTHIEDPILLEEIFGPVLPIVRLDQVEQFFTFYQNNYKQQCKPLSSYLFTTNSNLIHKFKQQISAGAVNINECLIYLNTTLPFGGVGESGLGYYHGKYSFEQFSHFKPIMEVGTGIIAATINNQLTDISAVPYKKQLSGCLMKTSQIPCHVDWKWIVIMLLLAWAVTVQVLILK</sequence>
<dbReference type="Gene3D" id="3.40.605.10">
    <property type="entry name" value="Aldehyde Dehydrogenase, Chain A, domain 1"/>
    <property type="match status" value="1"/>
</dbReference>
<dbReference type="EMBL" id="GDID01000854">
    <property type="protein sequence ID" value="JAP95752.1"/>
    <property type="molecule type" value="Transcribed_RNA"/>
</dbReference>
<evidence type="ECO:0000313" key="7">
    <source>
        <dbReference type="EMBL" id="JAP95752.1"/>
    </source>
</evidence>
<protein>
    <recommendedName>
        <fullName evidence="3">Aldehyde dehydrogenase</fullName>
    </recommendedName>
</protein>
<dbReference type="InterPro" id="IPR015590">
    <property type="entry name" value="Aldehyde_DH_dom"/>
</dbReference>
<keyword evidence="5" id="KW-0812">Transmembrane</keyword>
<dbReference type="InterPro" id="IPR016163">
    <property type="entry name" value="Ald_DH_C"/>
</dbReference>
<gene>
    <name evidence="7" type="ORF">TPC1_11144</name>
</gene>
<dbReference type="InterPro" id="IPR016161">
    <property type="entry name" value="Ald_DH/histidinol_DH"/>
</dbReference>
<evidence type="ECO:0000256" key="2">
    <source>
        <dbReference type="ARBA" id="ARBA00023002"/>
    </source>
</evidence>
<dbReference type="AlphaFoldDB" id="A0A146KGC6"/>
<dbReference type="InterPro" id="IPR012394">
    <property type="entry name" value="Aldehyde_DH_NAD(P)"/>
</dbReference>
<dbReference type="GO" id="GO:0006081">
    <property type="term" value="P:aldehyde metabolic process"/>
    <property type="evidence" value="ECO:0007669"/>
    <property type="project" value="InterPro"/>
</dbReference>
<proteinExistence type="inferred from homology"/>
<feature type="transmembrane region" description="Helical" evidence="5">
    <location>
        <begin position="483"/>
        <end position="503"/>
    </location>
</feature>
<feature type="active site" evidence="4">
    <location>
        <position position="241"/>
    </location>
</feature>
<keyword evidence="5" id="KW-0472">Membrane</keyword>
<accession>A0A146KGC6</accession>
<keyword evidence="5" id="KW-1133">Transmembrane helix</keyword>
<keyword evidence="2 3" id="KW-0560">Oxidoreductase</keyword>
<organism evidence="7">
    <name type="scientific">Trepomonas sp. PC1</name>
    <dbReference type="NCBI Taxonomy" id="1076344"/>
    <lineage>
        <taxon>Eukaryota</taxon>
        <taxon>Metamonada</taxon>
        <taxon>Diplomonadida</taxon>
        <taxon>Hexamitidae</taxon>
        <taxon>Hexamitinae</taxon>
        <taxon>Trepomonas</taxon>
    </lineage>
</organism>
<comment type="similarity">
    <text evidence="1 3">Belongs to the aldehyde dehydrogenase family.</text>
</comment>
<dbReference type="PIRSF" id="PIRSF036492">
    <property type="entry name" value="ALDH"/>
    <property type="match status" value="1"/>
</dbReference>
<reference evidence="7" key="1">
    <citation type="submission" date="2015-07" db="EMBL/GenBank/DDBJ databases">
        <title>Adaptation to a free-living lifestyle via gene acquisitions in the diplomonad Trepomonas sp. PC1.</title>
        <authorList>
            <person name="Xu F."/>
            <person name="Jerlstrom-Hultqvist J."/>
            <person name="Kolisko M."/>
            <person name="Simpson A.G.B."/>
            <person name="Roger A.J."/>
            <person name="Svard S.G."/>
            <person name="Andersson J.O."/>
        </authorList>
    </citation>
    <scope>NUCLEOTIDE SEQUENCE</scope>
    <source>
        <strain evidence="7">PC1</strain>
    </source>
</reference>
<evidence type="ECO:0000256" key="5">
    <source>
        <dbReference type="SAM" id="Phobius"/>
    </source>
</evidence>